<keyword evidence="1" id="KW-0614">Plasmid</keyword>
<keyword evidence="2" id="KW-1185">Reference proteome</keyword>
<dbReference type="InterPro" id="IPR021145">
    <property type="entry name" value="Portal_protein_SPP1_Gp6-like"/>
</dbReference>
<proteinExistence type="predicted"/>
<reference evidence="1 2" key="1">
    <citation type="submission" date="2023-04" db="EMBL/GenBank/DDBJ databases">
        <title>Bacteria Genome Submission.</title>
        <authorList>
            <person name="Isaac P."/>
        </authorList>
    </citation>
    <scope>NUCLEOTIDE SEQUENCE [LARGE SCALE GENOMIC DNA]</scope>
    <source>
        <strain evidence="1 2">SampleS7P1</strain>
        <plasmid evidence="1 2">unnamed4</plasmid>
    </source>
</reference>
<dbReference type="InterPro" id="IPR006428">
    <property type="entry name" value="Portal_SPP1-type"/>
</dbReference>
<gene>
    <name evidence="1" type="ORF">QJS64_20280</name>
</gene>
<dbReference type="Proteomes" id="UP001239169">
    <property type="component" value="Plasmid unnamed4"/>
</dbReference>
<evidence type="ECO:0000313" key="2">
    <source>
        <dbReference type="Proteomes" id="UP001239169"/>
    </source>
</evidence>
<geneLocation type="plasmid" evidence="1 2">
    <name>unnamed4</name>
</geneLocation>
<dbReference type="EMBL" id="CP124689">
    <property type="protein sequence ID" value="WGX77554.1"/>
    <property type="molecule type" value="Genomic_DNA"/>
</dbReference>
<protein>
    <submittedName>
        <fullName evidence="1">Phage portal protein</fullName>
    </submittedName>
</protein>
<dbReference type="NCBIfam" id="TIGR01538">
    <property type="entry name" value="portal_SPP1"/>
    <property type="match status" value="1"/>
</dbReference>
<name>A0ABY8R7M0_PARBF</name>
<dbReference type="Pfam" id="PF05133">
    <property type="entry name" value="SPP1_portal"/>
    <property type="match status" value="1"/>
</dbReference>
<sequence>MTTIQWISEELNEFLNSDKRNWMLTGERYYEVDNDIFNRKITRPTENGSNEELKYKANNKLAHALYKNLVDEKVGYLLTKPYTLKSDNEEYINKVKDTLGKYFQDTFNELGYEASNKGISWLHLFINEDGKFDNMVIPTEQVIPIWKNRKHKELDRLIRFYDVVTYEGTKKKVVTKIEVWFKDKMEHYIKDGDKILIDSEEYLNIEGDKGHYLKNGEWAVWNKIPFVPFKNNRIEKPDIKFIKSLIDNYDLSRSDVANFIEEVKNLIFVLKGYGGEDLGEFMEKLNYYRAIVVDDAAEGGVDTLSPNLDVEAIKIHYEQLKRDINECGQGVNKDLDKFGSSPSGIALKFLYSGIDLKCNSLEVLFIRAFEELLYFINIYLNESSQGSYQNIDVELIFNKNIKINETETIDNCMKSKGVISNKTIIANHPWVKDLKEEQEQLDKEKEEFGIEFDKIPSSKGLDDE</sequence>
<organism evidence="1 2">
    <name type="scientific">Paraclostridium bifermentans</name>
    <name type="common">Clostridium bifermentans</name>
    <dbReference type="NCBI Taxonomy" id="1490"/>
    <lineage>
        <taxon>Bacteria</taxon>
        <taxon>Bacillati</taxon>
        <taxon>Bacillota</taxon>
        <taxon>Clostridia</taxon>
        <taxon>Peptostreptococcales</taxon>
        <taxon>Peptostreptococcaceae</taxon>
        <taxon>Paraclostridium</taxon>
    </lineage>
</organism>
<evidence type="ECO:0000313" key="1">
    <source>
        <dbReference type="EMBL" id="WGX77554.1"/>
    </source>
</evidence>
<accession>A0ABY8R7M0</accession>